<feature type="compositionally biased region" description="Polar residues" evidence="1">
    <location>
        <begin position="1"/>
        <end position="17"/>
    </location>
</feature>
<feature type="region of interest" description="Disordered" evidence="1">
    <location>
        <begin position="1"/>
        <end position="20"/>
    </location>
</feature>
<gene>
    <name evidence="3" type="ORF">NEF87_004993</name>
</gene>
<accession>A0ABY6HZ78</accession>
<name>A0ABY6HZ78_9ARCH</name>
<evidence type="ECO:0000313" key="3">
    <source>
        <dbReference type="EMBL" id="UYP48708.1"/>
    </source>
</evidence>
<evidence type="ECO:0000256" key="1">
    <source>
        <dbReference type="SAM" id="MobiDB-lite"/>
    </source>
</evidence>
<reference evidence="3" key="1">
    <citation type="submission" date="2022-09" db="EMBL/GenBank/DDBJ databases">
        <title>Actin cytoskeleton and complex cell architecture in an #Asgard archaeon.</title>
        <authorList>
            <person name="Ponce Toledo R.I."/>
            <person name="Schleper C."/>
            <person name="Rodrigues Oliveira T."/>
            <person name="Wollweber F."/>
            <person name="Xu J."/>
            <person name="Rittmann S."/>
            <person name="Klingl A."/>
            <person name="Pilhofer M."/>
        </authorList>
    </citation>
    <scope>NUCLEOTIDE SEQUENCE</scope>
    <source>
        <strain evidence="3">B-35</strain>
    </source>
</reference>
<dbReference type="InterPro" id="IPR036390">
    <property type="entry name" value="WH_DNA-bd_sf"/>
</dbReference>
<evidence type="ECO:0000259" key="2">
    <source>
        <dbReference type="Pfam" id="PF01022"/>
    </source>
</evidence>
<keyword evidence="4" id="KW-1185">Reference proteome</keyword>
<organism evidence="3 4">
    <name type="scientific">Candidatus Lokiarchaeum ossiferum</name>
    <dbReference type="NCBI Taxonomy" id="2951803"/>
    <lineage>
        <taxon>Archaea</taxon>
        <taxon>Promethearchaeati</taxon>
        <taxon>Promethearchaeota</taxon>
        <taxon>Promethearchaeia</taxon>
        <taxon>Promethearchaeales</taxon>
        <taxon>Promethearchaeaceae</taxon>
        <taxon>Candidatus Lokiarchaeum</taxon>
    </lineage>
</organism>
<protein>
    <recommendedName>
        <fullName evidence="2">HTH arsR-type domain-containing protein</fullName>
    </recommendedName>
</protein>
<sequence>MKGSVSMSKNTTSSETNMEIHEERIITDPTLVLTLLHEKKRMIVNLLLKNAMTIQELKNATKMNPGTIKRHLDDLMKNDLIFIAEERLNDYNIKMKFYQATARRFIINFTLPE</sequence>
<dbReference type="Pfam" id="PF01022">
    <property type="entry name" value="HTH_5"/>
    <property type="match status" value="1"/>
</dbReference>
<dbReference type="CDD" id="cd00090">
    <property type="entry name" value="HTH_ARSR"/>
    <property type="match status" value="1"/>
</dbReference>
<evidence type="ECO:0000313" key="4">
    <source>
        <dbReference type="Proteomes" id="UP001208689"/>
    </source>
</evidence>
<feature type="domain" description="HTH arsR-type" evidence="2">
    <location>
        <begin position="38"/>
        <end position="81"/>
    </location>
</feature>
<dbReference type="InterPro" id="IPR001845">
    <property type="entry name" value="HTH_ArsR_DNA-bd_dom"/>
</dbReference>
<dbReference type="Proteomes" id="UP001208689">
    <property type="component" value="Chromosome"/>
</dbReference>
<dbReference type="InterPro" id="IPR011991">
    <property type="entry name" value="ArsR-like_HTH"/>
</dbReference>
<dbReference type="InterPro" id="IPR036388">
    <property type="entry name" value="WH-like_DNA-bd_sf"/>
</dbReference>
<dbReference type="EMBL" id="CP104013">
    <property type="protein sequence ID" value="UYP48708.1"/>
    <property type="molecule type" value="Genomic_DNA"/>
</dbReference>
<dbReference type="SUPFAM" id="SSF46785">
    <property type="entry name" value="Winged helix' DNA-binding domain"/>
    <property type="match status" value="1"/>
</dbReference>
<proteinExistence type="predicted"/>
<dbReference type="Gene3D" id="1.10.10.10">
    <property type="entry name" value="Winged helix-like DNA-binding domain superfamily/Winged helix DNA-binding domain"/>
    <property type="match status" value="1"/>
</dbReference>